<proteinExistence type="predicted"/>
<sequence length="244" mass="26947">MADSRDHQALEITRNVRDISCLSLLSLETSHPRPLQLKACPRPETKQTLAFSVTSTTRCSRAAGRGRLAVPLLEVHRAEPMSLDPAMSILVDYMTARRTRAAVRALRTLLDDDGHDTPLARIGHIVRAWLSALYWSNRKDVEIVILRLHIPGSLPTRDRAWAFATTMQHLLYSPSCNNLGLVVSLRHLHQKGRSSPLFVVSNSHSPCRGGLAVSSPQSLAYLAAWDLAPSASRLGTYRGTSVNM</sequence>
<evidence type="ECO:0000313" key="2">
    <source>
        <dbReference type="Proteomes" id="UP000807025"/>
    </source>
</evidence>
<organism evidence="1 2">
    <name type="scientific">Pleurotus eryngii</name>
    <name type="common">Boletus of the steppes</name>
    <dbReference type="NCBI Taxonomy" id="5323"/>
    <lineage>
        <taxon>Eukaryota</taxon>
        <taxon>Fungi</taxon>
        <taxon>Dikarya</taxon>
        <taxon>Basidiomycota</taxon>
        <taxon>Agaricomycotina</taxon>
        <taxon>Agaricomycetes</taxon>
        <taxon>Agaricomycetidae</taxon>
        <taxon>Agaricales</taxon>
        <taxon>Pleurotineae</taxon>
        <taxon>Pleurotaceae</taxon>
        <taxon>Pleurotus</taxon>
    </lineage>
</organism>
<protein>
    <submittedName>
        <fullName evidence="1">Uncharacterized protein</fullName>
    </submittedName>
</protein>
<reference evidence="1" key="1">
    <citation type="submission" date="2020-11" db="EMBL/GenBank/DDBJ databases">
        <authorList>
            <consortium name="DOE Joint Genome Institute"/>
            <person name="Ahrendt S."/>
            <person name="Riley R."/>
            <person name="Andreopoulos W."/>
            <person name="Labutti K."/>
            <person name="Pangilinan J."/>
            <person name="Ruiz-Duenas F.J."/>
            <person name="Barrasa J.M."/>
            <person name="Sanchez-Garcia M."/>
            <person name="Camarero S."/>
            <person name="Miyauchi S."/>
            <person name="Serrano A."/>
            <person name="Linde D."/>
            <person name="Babiker R."/>
            <person name="Drula E."/>
            <person name="Ayuso-Fernandez I."/>
            <person name="Pacheco R."/>
            <person name="Padilla G."/>
            <person name="Ferreira P."/>
            <person name="Barriuso J."/>
            <person name="Kellner H."/>
            <person name="Castanera R."/>
            <person name="Alfaro M."/>
            <person name="Ramirez L."/>
            <person name="Pisabarro A.G."/>
            <person name="Kuo A."/>
            <person name="Tritt A."/>
            <person name="Lipzen A."/>
            <person name="He G."/>
            <person name="Yan M."/>
            <person name="Ng V."/>
            <person name="Cullen D."/>
            <person name="Martin F."/>
            <person name="Rosso M.-N."/>
            <person name="Henrissat B."/>
            <person name="Hibbett D."/>
            <person name="Martinez A.T."/>
            <person name="Grigoriev I.V."/>
        </authorList>
    </citation>
    <scope>NUCLEOTIDE SEQUENCE</scope>
    <source>
        <strain evidence="1">ATCC 90797</strain>
    </source>
</reference>
<accession>A0A9P6CZW2</accession>
<comment type="caution">
    <text evidence="1">The sequence shown here is derived from an EMBL/GenBank/DDBJ whole genome shotgun (WGS) entry which is preliminary data.</text>
</comment>
<evidence type="ECO:0000313" key="1">
    <source>
        <dbReference type="EMBL" id="KAF9486891.1"/>
    </source>
</evidence>
<keyword evidence="2" id="KW-1185">Reference proteome</keyword>
<dbReference type="AlphaFoldDB" id="A0A9P6CZW2"/>
<dbReference type="EMBL" id="MU154867">
    <property type="protein sequence ID" value="KAF9486891.1"/>
    <property type="molecule type" value="Genomic_DNA"/>
</dbReference>
<dbReference type="Proteomes" id="UP000807025">
    <property type="component" value="Unassembled WGS sequence"/>
</dbReference>
<name>A0A9P6CZW2_PLEER</name>
<gene>
    <name evidence="1" type="ORF">BDN71DRAFT_776504</name>
</gene>